<proteinExistence type="inferred from homology"/>
<dbReference type="PANTHER" id="PTHR36959:SF2">
    <property type="entry name" value="ALTERED INHERITANCE OF MITOCHONDRIA PROTEIN 24, MITOCHONDRIAL"/>
    <property type="match status" value="1"/>
</dbReference>
<comment type="caution">
    <text evidence="7">The sequence shown here is derived from an EMBL/GenBank/DDBJ whole genome shotgun (WGS) entry which is preliminary data.</text>
</comment>
<keyword evidence="4" id="KW-0809">Transit peptide</keyword>
<evidence type="ECO:0000313" key="8">
    <source>
        <dbReference type="Proteomes" id="UP000664169"/>
    </source>
</evidence>
<name>A0A8H3IT04_9LECA</name>
<dbReference type="SUPFAM" id="SSF51219">
    <property type="entry name" value="TRAP-like"/>
    <property type="match status" value="1"/>
</dbReference>
<evidence type="ECO:0000256" key="1">
    <source>
        <dbReference type="ARBA" id="ARBA00004173"/>
    </source>
</evidence>
<dbReference type="Pfam" id="PF01987">
    <property type="entry name" value="AIM24"/>
    <property type="match status" value="1"/>
</dbReference>
<evidence type="ECO:0000256" key="4">
    <source>
        <dbReference type="ARBA" id="ARBA00022946"/>
    </source>
</evidence>
<dbReference type="GO" id="GO:0007007">
    <property type="term" value="P:inner mitochondrial membrane organization"/>
    <property type="evidence" value="ECO:0007669"/>
    <property type="project" value="TreeGrafter"/>
</dbReference>
<dbReference type="GO" id="GO:0005743">
    <property type="term" value="C:mitochondrial inner membrane"/>
    <property type="evidence" value="ECO:0007669"/>
    <property type="project" value="TreeGrafter"/>
</dbReference>
<evidence type="ECO:0000313" key="7">
    <source>
        <dbReference type="EMBL" id="CAF9930728.1"/>
    </source>
</evidence>
<evidence type="ECO:0000256" key="6">
    <source>
        <dbReference type="RuleBase" id="RU363045"/>
    </source>
</evidence>
<dbReference type="OrthoDB" id="5295771at2759"/>
<gene>
    <name evidence="7" type="ORF">GOMPHAMPRED_005717</name>
</gene>
<evidence type="ECO:0000256" key="3">
    <source>
        <dbReference type="ARBA" id="ARBA00013287"/>
    </source>
</evidence>
<dbReference type="InterPro" id="IPR036983">
    <property type="entry name" value="AIM24_sf"/>
</dbReference>
<dbReference type="InterPro" id="IPR002838">
    <property type="entry name" value="AIM24"/>
</dbReference>
<evidence type="ECO:0000256" key="5">
    <source>
        <dbReference type="ARBA" id="ARBA00023128"/>
    </source>
</evidence>
<reference evidence="7" key="1">
    <citation type="submission" date="2021-03" db="EMBL/GenBank/DDBJ databases">
        <authorList>
            <person name="Tagirdzhanova G."/>
        </authorList>
    </citation>
    <scope>NUCLEOTIDE SEQUENCE</scope>
</reference>
<comment type="similarity">
    <text evidence="2 6">Belongs to the AIM24 family.</text>
</comment>
<dbReference type="Proteomes" id="UP000664169">
    <property type="component" value="Unassembled WGS sequence"/>
</dbReference>
<evidence type="ECO:0000256" key="2">
    <source>
        <dbReference type="ARBA" id="ARBA00009322"/>
    </source>
</evidence>
<keyword evidence="8" id="KW-1185">Reference proteome</keyword>
<dbReference type="PANTHER" id="PTHR36959">
    <property type="entry name" value="ALTERED INHERITANCE OF MITOCHONDRIA PROTEIN 24, MITOCHONDRIAL"/>
    <property type="match status" value="1"/>
</dbReference>
<keyword evidence="5 6" id="KW-0496">Mitochondrion</keyword>
<dbReference type="AlphaFoldDB" id="A0A8H3IT04"/>
<comment type="subcellular location">
    <subcellularLocation>
        <location evidence="1 6">Mitochondrion</location>
    </subcellularLocation>
</comment>
<sequence length="340" mass="37192">MRPVGETPNLDQLAITTNTNISADRADASFEVLGAPYSLLKVSLSASQPFYTRQGTLVGLSGKPDNIVSSLSFLGPITRAVLGIPFLYRKISSASPATLLVSSKSNYTSFAAIHLNGTLDWMVAQRNALLCWTGQTISLSPRMNTKLSVTHWGSTQVTGRGLLGVVGKGQIYEVDVQAGEQYIVHPSVNSLAPLPYRLRSSVLRLQIPGLNAFQRWANDVKFFRTMQETSTWRLIARILFALRTWSRRTFWGDRLFLQFEGPATILLQTRGSRISEVLTGQDVNEIADSEPGTVNKIRSMTEPKPTAIAEPTVVPATTPVKVSYASVDGQGQVDFSSNKT</sequence>
<protein>
    <recommendedName>
        <fullName evidence="3 6">Altered inheritance of mitochondria protein 24, mitochondrial</fullName>
    </recommendedName>
</protein>
<dbReference type="Gene3D" id="3.60.160.10">
    <property type="entry name" value="Mitochondrial biogenesis AIM24"/>
    <property type="match status" value="1"/>
</dbReference>
<dbReference type="InterPro" id="IPR016031">
    <property type="entry name" value="Trp_RNA-bd_attenuator-like_dom"/>
</dbReference>
<dbReference type="EMBL" id="CAJPDQ010000036">
    <property type="protein sequence ID" value="CAF9930728.1"/>
    <property type="molecule type" value="Genomic_DNA"/>
</dbReference>
<accession>A0A8H3IT04</accession>
<organism evidence="7 8">
    <name type="scientific">Gomphillus americanus</name>
    <dbReference type="NCBI Taxonomy" id="1940652"/>
    <lineage>
        <taxon>Eukaryota</taxon>
        <taxon>Fungi</taxon>
        <taxon>Dikarya</taxon>
        <taxon>Ascomycota</taxon>
        <taxon>Pezizomycotina</taxon>
        <taxon>Lecanoromycetes</taxon>
        <taxon>OSLEUM clade</taxon>
        <taxon>Ostropomycetidae</taxon>
        <taxon>Ostropales</taxon>
        <taxon>Graphidaceae</taxon>
        <taxon>Gomphilloideae</taxon>
        <taxon>Gomphillus</taxon>
    </lineage>
</organism>